<evidence type="ECO:0000259" key="3">
    <source>
        <dbReference type="PROSITE" id="PS51831"/>
    </source>
</evidence>
<dbReference type="Proteomes" id="UP000002382">
    <property type="component" value="Chromosome"/>
</dbReference>
<evidence type="ECO:0000259" key="1">
    <source>
        <dbReference type="PROSITE" id="PS50112"/>
    </source>
</evidence>
<dbReference type="SMART" id="SM00086">
    <property type="entry name" value="PAC"/>
    <property type="match status" value="1"/>
</dbReference>
<dbReference type="KEGG" id="kol:Kole_1134"/>
<dbReference type="Gene3D" id="1.10.3210.10">
    <property type="entry name" value="Hypothetical protein af1432"/>
    <property type="match status" value="1"/>
</dbReference>
<dbReference type="SUPFAM" id="SSF109604">
    <property type="entry name" value="HD-domain/PDEase-like"/>
    <property type="match status" value="1"/>
</dbReference>
<dbReference type="InterPro" id="IPR000014">
    <property type="entry name" value="PAS"/>
</dbReference>
<dbReference type="Gene3D" id="3.30.450.20">
    <property type="entry name" value="PAS domain"/>
    <property type="match status" value="1"/>
</dbReference>
<dbReference type="InterPro" id="IPR003607">
    <property type="entry name" value="HD/PDEase_dom"/>
</dbReference>
<dbReference type="eggNOG" id="COG2202">
    <property type="taxonomic scope" value="Bacteria"/>
</dbReference>
<gene>
    <name evidence="5" type="ordered locus">Kole_1134</name>
</gene>
<dbReference type="CDD" id="cd00130">
    <property type="entry name" value="PAS"/>
    <property type="match status" value="1"/>
</dbReference>
<dbReference type="InterPro" id="IPR035965">
    <property type="entry name" value="PAS-like_dom_sf"/>
</dbReference>
<evidence type="ECO:0000313" key="5">
    <source>
        <dbReference type="EMBL" id="ACR79836.1"/>
    </source>
</evidence>
<dbReference type="CDD" id="cd00077">
    <property type="entry name" value="HDc"/>
    <property type="match status" value="1"/>
</dbReference>
<dbReference type="InterPro" id="IPR000700">
    <property type="entry name" value="PAS-assoc_C"/>
</dbReference>
<feature type="domain" description="HD" evidence="3">
    <location>
        <begin position="259"/>
        <end position="381"/>
    </location>
</feature>
<dbReference type="RefSeq" id="WP_015868494.1">
    <property type="nucleotide sequence ID" value="NC_012785.1"/>
</dbReference>
<evidence type="ECO:0000313" key="6">
    <source>
        <dbReference type="Proteomes" id="UP000002382"/>
    </source>
</evidence>
<dbReference type="InterPro" id="IPR006674">
    <property type="entry name" value="HD_domain"/>
</dbReference>
<dbReference type="NCBIfam" id="TIGR00277">
    <property type="entry name" value="HDIG"/>
    <property type="match status" value="1"/>
</dbReference>
<protein>
    <submittedName>
        <fullName evidence="5">PAS/PAC sensor protein</fullName>
    </submittedName>
</protein>
<dbReference type="eggNOG" id="COG2206">
    <property type="taxonomic scope" value="Bacteria"/>
</dbReference>
<dbReference type="PROSITE" id="PS51831">
    <property type="entry name" value="HD"/>
    <property type="match status" value="1"/>
</dbReference>
<dbReference type="PANTHER" id="PTHR43155:SF2">
    <property type="entry name" value="CYCLIC DI-GMP PHOSPHODIESTERASE PA4108"/>
    <property type="match status" value="1"/>
</dbReference>
<reference evidence="5 6" key="1">
    <citation type="submission" date="2009-06" db="EMBL/GenBank/DDBJ databases">
        <title>Complete sequence of Thermotogales bacterium TBF 19.5.1.</title>
        <authorList>
            <consortium name="US DOE Joint Genome Institute"/>
            <person name="Lucas S."/>
            <person name="Copeland A."/>
            <person name="Lapidus A."/>
            <person name="Glavina del Rio T."/>
            <person name="Tice H."/>
            <person name="Bruce D."/>
            <person name="Goodwin L."/>
            <person name="Pitluck S."/>
            <person name="Chertkov O."/>
            <person name="Brettin T."/>
            <person name="Detter J.C."/>
            <person name="Han C."/>
            <person name="Schmutz J."/>
            <person name="Larimer F."/>
            <person name="Land M."/>
            <person name="Hauser L."/>
            <person name="Kyrpides N."/>
            <person name="Ovchinnikova G."/>
            <person name="Noll K."/>
        </authorList>
    </citation>
    <scope>NUCLEOTIDE SEQUENCE [LARGE SCALE GENOMIC DNA]</scope>
    <source>
        <strain evidence="6">ATCC BAA-1733 / DSM 21960 / TBF 19.5.1</strain>
    </source>
</reference>
<keyword evidence="6" id="KW-1185">Reference proteome</keyword>
<dbReference type="STRING" id="521045.Kole_1134"/>
<dbReference type="InterPro" id="IPR037522">
    <property type="entry name" value="HD_GYP_dom"/>
</dbReference>
<dbReference type="Pfam" id="PF13487">
    <property type="entry name" value="HD_5"/>
    <property type="match status" value="1"/>
</dbReference>
<dbReference type="InterPro" id="IPR013655">
    <property type="entry name" value="PAS_fold_3"/>
</dbReference>
<evidence type="ECO:0000259" key="2">
    <source>
        <dbReference type="PROSITE" id="PS50113"/>
    </source>
</evidence>
<feature type="domain" description="PAC" evidence="2">
    <location>
        <begin position="186"/>
        <end position="239"/>
    </location>
</feature>
<dbReference type="NCBIfam" id="TIGR00229">
    <property type="entry name" value="sensory_box"/>
    <property type="match status" value="1"/>
</dbReference>
<feature type="domain" description="HD-GYP" evidence="4">
    <location>
        <begin position="237"/>
        <end position="429"/>
    </location>
</feature>
<accession>C5CIH3</accession>
<dbReference type="SUPFAM" id="SSF55785">
    <property type="entry name" value="PYP-like sensor domain (PAS domain)"/>
    <property type="match status" value="1"/>
</dbReference>
<dbReference type="PROSITE" id="PS51832">
    <property type="entry name" value="HD_GYP"/>
    <property type="match status" value="1"/>
</dbReference>
<evidence type="ECO:0000259" key="4">
    <source>
        <dbReference type="PROSITE" id="PS51832"/>
    </source>
</evidence>
<dbReference type="PROSITE" id="PS50113">
    <property type="entry name" value="PAC"/>
    <property type="match status" value="1"/>
</dbReference>
<organism evidence="5 6">
    <name type="scientific">Kosmotoga olearia (strain ATCC BAA-1733 / DSM 21960 / TBF 19.5.1)</name>
    <dbReference type="NCBI Taxonomy" id="521045"/>
    <lineage>
        <taxon>Bacteria</taxon>
        <taxon>Thermotogati</taxon>
        <taxon>Thermotogota</taxon>
        <taxon>Thermotogae</taxon>
        <taxon>Kosmotogales</taxon>
        <taxon>Kosmotogaceae</taxon>
        <taxon>Kosmotoga</taxon>
    </lineage>
</organism>
<dbReference type="EMBL" id="CP001634">
    <property type="protein sequence ID" value="ACR79836.1"/>
    <property type="molecule type" value="Genomic_DNA"/>
</dbReference>
<dbReference type="HOGENOM" id="CLU_000445_92_13_0"/>
<proteinExistence type="predicted"/>
<dbReference type="InterPro" id="IPR006675">
    <property type="entry name" value="HDIG_dom"/>
</dbReference>
<dbReference type="Pfam" id="PF08447">
    <property type="entry name" value="PAS_3"/>
    <property type="match status" value="1"/>
</dbReference>
<dbReference type="InterPro" id="IPR001610">
    <property type="entry name" value="PAC"/>
</dbReference>
<dbReference type="PROSITE" id="PS50112">
    <property type="entry name" value="PAS"/>
    <property type="match status" value="1"/>
</dbReference>
<reference evidence="5 6" key="2">
    <citation type="journal article" date="2011" name="J. Bacteriol.">
        <title>Genome Sequence of Kosmotoga olearia Strain TBF 19.5.1, a Thermophilic Bacterium with a Wide Growth Temperature Range, Isolated from the Troll B Oil Platform in the North Sea.</title>
        <authorList>
            <person name="Swithers K.S."/>
            <person name="Dipippo J.L."/>
            <person name="Bruce D.C."/>
            <person name="Detter C."/>
            <person name="Tapia R."/>
            <person name="Han S."/>
            <person name="Goodwin L.A."/>
            <person name="Han J."/>
            <person name="Woyke T."/>
            <person name="Pitluck S."/>
            <person name="Pennacchio L."/>
            <person name="Nolan M."/>
            <person name="Mikhailova N."/>
            <person name="Land M.L."/>
            <person name="Nesbo C.L."/>
            <person name="Gogarten J.P."/>
            <person name="Noll K.M."/>
        </authorList>
    </citation>
    <scope>NUCLEOTIDE SEQUENCE [LARGE SCALE GENOMIC DNA]</scope>
    <source>
        <strain evidence="6">ATCC BAA-1733 / DSM 21960 / TBF 19.5.1</strain>
    </source>
</reference>
<name>C5CIH3_KOSOT</name>
<dbReference type="PANTHER" id="PTHR43155">
    <property type="entry name" value="CYCLIC DI-GMP PHOSPHODIESTERASE PA4108-RELATED"/>
    <property type="match status" value="1"/>
</dbReference>
<sequence length="429" mass="48864">MCSSYSRIQGFFYFYSIYFILPKKTRKIIYANPAAERLFEGRKLIDSTFDYAISNERIQEFVLNLPNNRKKIVQMNAEKVFLGNEEAFVITLVNVTKEKMELKQLTKIKERLDLALEGTEAGIWDLDLKTNEVFLDERFAVLFGWDNAGTISGSAIGKFFAIVHPEDVRRTKEMLENHLKGLSDKYEVEARLYTKSGEWKWAFISGKVVEWDENGKPVRMVGTVRDITENKKVHFELQETLRGAIRVLGKIVEKKDPYTAGHQHRVSILANKIAKELNLPEDRVTAVAMAGLVHDIGKISIPSEILVKPGSLTPIEWQIIKSHPEAGYEILKEIKFPWPIADIVLQHHERMDGSGYPKGLKNGEILLEARILAVADVVEAMSSHRPYRPALGIDNALEEIDKNAGKLYDPDVVQACLKIFKEGFSFNRK</sequence>
<dbReference type="SMART" id="SM00471">
    <property type="entry name" value="HDc"/>
    <property type="match status" value="1"/>
</dbReference>
<feature type="domain" description="PAS" evidence="1">
    <location>
        <begin position="108"/>
        <end position="182"/>
    </location>
</feature>
<dbReference type="AlphaFoldDB" id="C5CIH3"/>
<dbReference type="SMART" id="SM00091">
    <property type="entry name" value="PAS"/>
    <property type="match status" value="2"/>
</dbReference>